<gene>
    <name evidence="1" type="ORF">Taro_002135</name>
</gene>
<dbReference type="AlphaFoldDB" id="A0A843TK28"/>
<comment type="caution">
    <text evidence="1">The sequence shown here is derived from an EMBL/GenBank/DDBJ whole genome shotgun (WGS) entry which is preliminary data.</text>
</comment>
<evidence type="ECO:0000313" key="1">
    <source>
        <dbReference type="EMBL" id="MQL69843.1"/>
    </source>
</evidence>
<sequence>NTDHPLRNHAAIGNLMDKVDILDAPDKFGAVVLWCLSRRVQVLVNVLNSQAVCGVGRRAYLLGFFESSHSKRLESSCSRNIVNVIVELSSFGRPKEEKVEAPSPSAARGCYNNVVKTLP</sequence>
<evidence type="ECO:0000313" key="2">
    <source>
        <dbReference type="Proteomes" id="UP000652761"/>
    </source>
</evidence>
<organism evidence="1 2">
    <name type="scientific">Colocasia esculenta</name>
    <name type="common">Wild taro</name>
    <name type="synonym">Arum esculentum</name>
    <dbReference type="NCBI Taxonomy" id="4460"/>
    <lineage>
        <taxon>Eukaryota</taxon>
        <taxon>Viridiplantae</taxon>
        <taxon>Streptophyta</taxon>
        <taxon>Embryophyta</taxon>
        <taxon>Tracheophyta</taxon>
        <taxon>Spermatophyta</taxon>
        <taxon>Magnoliopsida</taxon>
        <taxon>Liliopsida</taxon>
        <taxon>Araceae</taxon>
        <taxon>Aroideae</taxon>
        <taxon>Colocasieae</taxon>
        <taxon>Colocasia</taxon>
    </lineage>
</organism>
<dbReference type="EMBL" id="NMUH01000048">
    <property type="protein sequence ID" value="MQL69843.1"/>
    <property type="molecule type" value="Genomic_DNA"/>
</dbReference>
<keyword evidence="2" id="KW-1185">Reference proteome</keyword>
<accession>A0A843TK28</accession>
<feature type="non-terminal residue" evidence="1">
    <location>
        <position position="1"/>
    </location>
</feature>
<reference evidence="1" key="1">
    <citation type="submission" date="2017-07" db="EMBL/GenBank/DDBJ databases">
        <title>Taro Niue Genome Assembly and Annotation.</title>
        <authorList>
            <person name="Atibalentja N."/>
            <person name="Keating K."/>
            <person name="Fields C.J."/>
        </authorList>
    </citation>
    <scope>NUCLEOTIDE SEQUENCE</scope>
    <source>
        <strain evidence="1">Niue_2</strain>
        <tissue evidence="1">Leaf</tissue>
    </source>
</reference>
<name>A0A843TK28_COLES</name>
<protein>
    <submittedName>
        <fullName evidence="1">Uncharacterized protein</fullName>
    </submittedName>
</protein>
<proteinExistence type="predicted"/>
<dbReference type="Proteomes" id="UP000652761">
    <property type="component" value="Unassembled WGS sequence"/>
</dbReference>